<reference evidence="1" key="1">
    <citation type="submission" date="2023-10" db="EMBL/GenBank/DDBJ databases">
        <title>Whole genome sequencing of actinobacterial strain Amycolatopsis sp. (BCA-696) identifies the underlying plant growth-promoting genes.</title>
        <authorList>
            <person name="Gandham P."/>
            <person name="Vadla N."/>
            <person name="Saji A."/>
            <person name="Srinivas V."/>
            <person name="Ruperao P."/>
            <person name="Selvanayagam S."/>
            <person name="Saxena R.K."/>
            <person name="Rathore A."/>
            <person name="Gopalakrishnan S."/>
            <person name="Thakur V."/>
        </authorList>
    </citation>
    <scope>NUCLEOTIDE SEQUENCE</scope>
    <source>
        <strain evidence="1">BCA-696</strain>
    </source>
</reference>
<proteinExistence type="predicted"/>
<dbReference type="Proteomes" id="UP001456344">
    <property type="component" value="Chromosome"/>
</dbReference>
<accession>A0ACD5BED4</accession>
<evidence type="ECO:0000313" key="1">
    <source>
        <dbReference type="EMBL" id="WYW17574.1"/>
    </source>
</evidence>
<gene>
    <name evidence="1" type="ORF">LCL61_18660</name>
</gene>
<name>A0ACD5BED4_9PSEU</name>
<keyword evidence="2" id="KW-1185">Reference proteome</keyword>
<protein>
    <submittedName>
        <fullName evidence="1">Uncharacterized protein</fullName>
    </submittedName>
</protein>
<sequence>MTDEQPPQSAFLHRLSQFASVAAPTSVAAALLFYFGYVATYARYAYFGVDLTALDLSTIEVLLHGAEALYVPVAALVVLTLALHLIVQGIRRMLASRRRRRLVRIFAVALVPLGVLLFARGVVGVVWPEVSHTEFPGTTPITLGFGLPLAAAGLRLRRAALGRARRKGPSETVVLTCLCLNVLLGLFWATNSFASAYGRGIAHTVGNRIAKERPAVVIDTQEPLQLNLPGMQERLLPTAEGQKFRYRYRGLHVLTEAGGKLLLVTAERNGRSGTIVVPYDGSVRVAFIPN</sequence>
<evidence type="ECO:0000313" key="2">
    <source>
        <dbReference type="Proteomes" id="UP001456344"/>
    </source>
</evidence>
<organism evidence="1 2">
    <name type="scientific">Amycolatopsis coloradensis</name>
    <dbReference type="NCBI Taxonomy" id="76021"/>
    <lineage>
        <taxon>Bacteria</taxon>
        <taxon>Bacillati</taxon>
        <taxon>Actinomycetota</taxon>
        <taxon>Actinomycetes</taxon>
        <taxon>Pseudonocardiales</taxon>
        <taxon>Pseudonocardiaceae</taxon>
        <taxon>Amycolatopsis</taxon>
    </lineage>
</organism>
<dbReference type="EMBL" id="CP150484">
    <property type="protein sequence ID" value="WYW17574.1"/>
    <property type="molecule type" value="Genomic_DNA"/>
</dbReference>